<feature type="compositionally biased region" description="Polar residues" evidence="1">
    <location>
        <begin position="25"/>
        <end position="34"/>
    </location>
</feature>
<feature type="domain" description="Cryptic loci regulator 2 N-terminal" evidence="2">
    <location>
        <begin position="147"/>
        <end position="190"/>
    </location>
</feature>
<reference evidence="3 4" key="1">
    <citation type="submission" date="2024-02" db="EMBL/GenBank/DDBJ databases">
        <title>De novo assembly and annotation of 12 fungi associated with fruit tree decline syndrome in Ontario, Canada.</title>
        <authorList>
            <person name="Sulman M."/>
            <person name="Ellouze W."/>
            <person name="Ilyukhin E."/>
        </authorList>
    </citation>
    <scope>NUCLEOTIDE SEQUENCE [LARGE SCALE GENOMIC DNA]</scope>
    <source>
        <strain evidence="3 4">M42-189</strain>
    </source>
</reference>
<feature type="region of interest" description="Disordered" evidence="1">
    <location>
        <begin position="77"/>
        <end position="102"/>
    </location>
</feature>
<keyword evidence="4" id="KW-1185">Reference proteome</keyword>
<dbReference type="PANTHER" id="PTHR38046">
    <property type="entry name" value="CRYPTIC LOCI REGULATOR 2"/>
    <property type="match status" value="1"/>
</dbReference>
<dbReference type="Pfam" id="PF16761">
    <property type="entry name" value="Clr2_transil"/>
    <property type="match status" value="1"/>
</dbReference>
<dbReference type="InterPro" id="IPR038986">
    <property type="entry name" value="Clr2"/>
</dbReference>
<accession>A0ABR3R225</accession>
<gene>
    <name evidence="3" type="ORF">SLS60_008505</name>
</gene>
<evidence type="ECO:0000313" key="4">
    <source>
        <dbReference type="Proteomes" id="UP001521785"/>
    </source>
</evidence>
<feature type="region of interest" description="Disordered" evidence="1">
    <location>
        <begin position="165"/>
        <end position="190"/>
    </location>
</feature>
<evidence type="ECO:0000259" key="2">
    <source>
        <dbReference type="Pfam" id="PF16761"/>
    </source>
</evidence>
<proteinExistence type="predicted"/>
<comment type="caution">
    <text evidence="3">The sequence shown here is derived from an EMBL/GenBank/DDBJ whole genome shotgun (WGS) entry which is preliminary data.</text>
</comment>
<dbReference type="EMBL" id="JAKJXO020000012">
    <property type="protein sequence ID" value="KAL1598017.1"/>
    <property type="molecule type" value="Genomic_DNA"/>
</dbReference>
<dbReference type="InterPro" id="IPR031915">
    <property type="entry name" value="Clr2_N"/>
</dbReference>
<dbReference type="Proteomes" id="UP001521785">
    <property type="component" value="Unassembled WGS sequence"/>
</dbReference>
<dbReference type="PANTHER" id="PTHR38046:SF1">
    <property type="entry name" value="CRYPTIC LOCI REGULATOR 2"/>
    <property type="match status" value="1"/>
</dbReference>
<evidence type="ECO:0000313" key="3">
    <source>
        <dbReference type="EMBL" id="KAL1598017.1"/>
    </source>
</evidence>
<feature type="compositionally biased region" description="Basic and acidic residues" evidence="1">
    <location>
        <begin position="165"/>
        <end position="181"/>
    </location>
</feature>
<sequence length="190" mass="21737">MRSKARPQNIRASGEQRLNAELSRPQPSIALTSHPQLAPPPPPLLRIGWTSRRAPVVAMSQPLTLFWPIFPQRSDGRTVVNNKGTPVRNGPTESQLDRTPNEQGQSDYYRLIEKDDAKHVDWRKKLGGMLLREIGRKEDEDKWQQSILWDFPEGYRLYEHIKSKTNGESKNHSGGGHDRQDAYLYGYPKG</sequence>
<name>A0ABR3R225_9PLEO</name>
<evidence type="ECO:0000256" key="1">
    <source>
        <dbReference type="SAM" id="MobiDB-lite"/>
    </source>
</evidence>
<organism evidence="3 4">
    <name type="scientific">Paraconiothyrium brasiliense</name>
    <dbReference type="NCBI Taxonomy" id="300254"/>
    <lineage>
        <taxon>Eukaryota</taxon>
        <taxon>Fungi</taxon>
        <taxon>Dikarya</taxon>
        <taxon>Ascomycota</taxon>
        <taxon>Pezizomycotina</taxon>
        <taxon>Dothideomycetes</taxon>
        <taxon>Pleosporomycetidae</taxon>
        <taxon>Pleosporales</taxon>
        <taxon>Massarineae</taxon>
        <taxon>Didymosphaeriaceae</taxon>
        <taxon>Paraconiothyrium</taxon>
    </lineage>
</organism>
<feature type="region of interest" description="Disordered" evidence="1">
    <location>
        <begin position="1"/>
        <end position="44"/>
    </location>
</feature>
<protein>
    <recommendedName>
        <fullName evidence="2">Cryptic loci regulator 2 N-terminal domain-containing protein</fullName>
    </recommendedName>
</protein>